<reference evidence="3" key="1">
    <citation type="journal article" date="2013" name="Genetics">
        <title>The draft genome and transcriptome of Panagrellus redivivus are shaped by the harsh demands of a free-living lifestyle.</title>
        <authorList>
            <person name="Srinivasan J."/>
            <person name="Dillman A.R."/>
            <person name="Macchietto M.G."/>
            <person name="Heikkinen L."/>
            <person name="Lakso M."/>
            <person name="Fracchia K.M."/>
            <person name="Antoshechkin I."/>
            <person name="Mortazavi A."/>
            <person name="Wong G."/>
            <person name="Sternberg P.W."/>
        </authorList>
    </citation>
    <scope>NUCLEOTIDE SEQUENCE [LARGE SCALE GENOMIC DNA]</scope>
    <source>
        <strain evidence="3">MT8872</strain>
    </source>
</reference>
<feature type="region of interest" description="Disordered" evidence="1">
    <location>
        <begin position="130"/>
        <end position="161"/>
    </location>
</feature>
<evidence type="ECO:0000313" key="3">
    <source>
        <dbReference type="Proteomes" id="UP000492821"/>
    </source>
</evidence>
<feature type="compositionally biased region" description="Polar residues" evidence="1">
    <location>
        <begin position="248"/>
        <end position="262"/>
    </location>
</feature>
<evidence type="ECO:0000256" key="2">
    <source>
        <dbReference type="SAM" id="SignalP"/>
    </source>
</evidence>
<reference evidence="4" key="2">
    <citation type="submission" date="2020-10" db="UniProtKB">
        <authorList>
            <consortium name="WormBaseParasite"/>
        </authorList>
    </citation>
    <scope>IDENTIFICATION</scope>
</reference>
<dbReference type="WBParaSite" id="Pan_g19146.t1">
    <property type="protein sequence ID" value="Pan_g19146.t1"/>
    <property type="gene ID" value="Pan_g19146"/>
</dbReference>
<feature type="signal peptide" evidence="2">
    <location>
        <begin position="1"/>
        <end position="16"/>
    </location>
</feature>
<dbReference type="AlphaFoldDB" id="A0A7E4VDG2"/>
<feature type="region of interest" description="Disordered" evidence="1">
    <location>
        <begin position="233"/>
        <end position="262"/>
    </location>
</feature>
<feature type="compositionally biased region" description="Low complexity" evidence="1">
    <location>
        <begin position="135"/>
        <end position="154"/>
    </location>
</feature>
<dbReference type="Proteomes" id="UP000492821">
    <property type="component" value="Unassembled WGS sequence"/>
</dbReference>
<evidence type="ECO:0000256" key="1">
    <source>
        <dbReference type="SAM" id="MobiDB-lite"/>
    </source>
</evidence>
<evidence type="ECO:0000313" key="4">
    <source>
        <dbReference type="WBParaSite" id="Pan_g19146.t1"/>
    </source>
</evidence>
<proteinExistence type="predicted"/>
<feature type="chain" id="PRO_5028949405" evidence="2">
    <location>
        <begin position="17"/>
        <end position="308"/>
    </location>
</feature>
<protein>
    <submittedName>
        <fullName evidence="4">Uncharacterized protein</fullName>
    </submittedName>
</protein>
<accession>A0A7E4VDG2</accession>
<keyword evidence="3" id="KW-1185">Reference proteome</keyword>
<sequence length="308" mass="32856">MLKTVLVCALLAGTFATDANDTTGAVKNETASGTFYPYSQQPQGYPQPNGPYARPSGFAAPQPQQTPYAQPAFIQQQPYPQQPAYGPVQYPAYPPQPQYSTPFWAPKLPINDDFICDTEATILVVTNAQEEDTPAASPGNNANNGGYGNNVASSPGLTNGPYGPVNPPVAFNAPANPVAQPNADRLKCSVVATADAHSCNVCCQLAARHDHSISQNDIKGFIVDDNQVDHTQAENNNNIRAKRDASSYGASSLNDLPQPQASSPGTGGNICVCCAPRRQVNTVPQFFQQQFQQPQQFVGAFSPPARPY</sequence>
<organism evidence="3 4">
    <name type="scientific">Panagrellus redivivus</name>
    <name type="common">Microworm</name>
    <dbReference type="NCBI Taxonomy" id="6233"/>
    <lineage>
        <taxon>Eukaryota</taxon>
        <taxon>Metazoa</taxon>
        <taxon>Ecdysozoa</taxon>
        <taxon>Nematoda</taxon>
        <taxon>Chromadorea</taxon>
        <taxon>Rhabditida</taxon>
        <taxon>Tylenchina</taxon>
        <taxon>Panagrolaimomorpha</taxon>
        <taxon>Panagrolaimoidea</taxon>
        <taxon>Panagrolaimidae</taxon>
        <taxon>Panagrellus</taxon>
    </lineage>
</organism>
<keyword evidence="2" id="KW-0732">Signal</keyword>
<name>A0A7E4VDG2_PANRE</name>